<dbReference type="STRING" id="1365950.SAMN05428963_103187"/>
<dbReference type="EMBL" id="FUXL01000003">
    <property type="protein sequence ID" value="SJZ82712.1"/>
    <property type="molecule type" value="Genomic_DNA"/>
</dbReference>
<evidence type="ECO:0000256" key="1">
    <source>
        <dbReference type="SAM" id="Phobius"/>
    </source>
</evidence>
<feature type="transmembrane region" description="Helical" evidence="1">
    <location>
        <begin position="20"/>
        <end position="44"/>
    </location>
</feature>
<gene>
    <name evidence="2" type="ORF">SAMN05428963_103187</name>
</gene>
<name>A0A1T4NUF5_9HYPH</name>
<sequence length="141" mass="14999">MGLALGEVTAFIARLKRLAVLYGLLAGSALCLLISLLLAIYVWAALEFGPLYAALGFAAFWLVVTLIVWIMLAMARRQGRKASSGRLQRDINSLAGVAAMSTASQAAGAVKNRKSLILVPAGLLGGLVAYRVLRKRQGRSE</sequence>
<keyword evidence="1" id="KW-0812">Transmembrane</keyword>
<accession>A0A1T4NUF5</accession>
<keyword evidence="1" id="KW-0472">Membrane</keyword>
<feature type="transmembrane region" description="Helical" evidence="1">
    <location>
        <begin position="116"/>
        <end position="133"/>
    </location>
</feature>
<keyword evidence="1" id="KW-1133">Transmembrane helix</keyword>
<evidence type="ECO:0008006" key="4">
    <source>
        <dbReference type="Google" id="ProtNLM"/>
    </source>
</evidence>
<reference evidence="2 3" key="1">
    <citation type="submission" date="2017-02" db="EMBL/GenBank/DDBJ databases">
        <authorList>
            <person name="Peterson S.W."/>
        </authorList>
    </citation>
    <scope>NUCLEOTIDE SEQUENCE [LARGE SCALE GENOMIC DNA]</scope>
    <source>
        <strain evidence="2 3">USBA 369</strain>
    </source>
</reference>
<organism evidence="2 3">
    <name type="scientific">Consotaella salsifontis</name>
    <dbReference type="NCBI Taxonomy" id="1365950"/>
    <lineage>
        <taxon>Bacteria</taxon>
        <taxon>Pseudomonadati</taxon>
        <taxon>Pseudomonadota</taxon>
        <taxon>Alphaproteobacteria</taxon>
        <taxon>Hyphomicrobiales</taxon>
        <taxon>Aurantimonadaceae</taxon>
        <taxon>Consotaella</taxon>
    </lineage>
</organism>
<keyword evidence="3" id="KW-1185">Reference proteome</keyword>
<dbReference type="AlphaFoldDB" id="A0A1T4NUF5"/>
<feature type="transmembrane region" description="Helical" evidence="1">
    <location>
        <begin position="93"/>
        <end position="110"/>
    </location>
</feature>
<evidence type="ECO:0000313" key="3">
    <source>
        <dbReference type="Proteomes" id="UP000190135"/>
    </source>
</evidence>
<protein>
    <recommendedName>
        <fullName evidence="4">Holin-X, holin superfamily III</fullName>
    </recommendedName>
</protein>
<feature type="transmembrane region" description="Helical" evidence="1">
    <location>
        <begin position="50"/>
        <end position="72"/>
    </location>
</feature>
<evidence type="ECO:0000313" key="2">
    <source>
        <dbReference type="EMBL" id="SJZ82712.1"/>
    </source>
</evidence>
<proteinExistence type="predicted"/>
<dbReference type="Proteomes" id="UP000190135">
    <property type="component" value="Unassembled WGS sequence"/>
</dbReference>